<feature type="region of interest" description="Disordered" evidence="7">
    <location>
        <begin position="1"/>
        <end position="30"/>
    </location>
</feature>
<evidence type="ECO:0000313" key="9">
    <source>
        <dbReference type="Proteomes" id="UP000192220"/>
    </source>
</evidence>
<feature type="transmembrane region" description="Helical" evidence="8">
    <location>
        <begin position="65"/>
        <end position="85"/>
    </location>
</feature>
<dbReference type="AlphaFoldDB" id="A0A2I4C400"/>
<dbReference type="Pfam" id="PF00230">
    <property type="entry name" value="MIP"/>
    <property type="match status" value="1"/>
</dbReference>
<keyword evidence="5 8" id="KW-0472">Membrane</keyword>
<dbReference type="PANTHER" id="PTHR45665:SF11">
    <property type="entry name" value="AQUAPORIN 8B-RELATED"/>
    <property type="match status" value="1"/>
</dbReference>
<comment type="subcellular location">
    <subcellularLocation>
        <location evidence="1">Membrane</location>
        <topology evidence="1">Multi-pass membrane protein</topology>
    </subcellularLocation>
</comment>
<proteinExistence type="inferred from homology"/>
<keyword evidence="4 8" id="KW-1133">Transmembrane helix</keyword>
<keyword evidence="6" id="KW-0813">Transport</keyword>
<dbReference type="InterPro" id="IPR023271">
    <property type="entry name" value="Aquaporin-like"/>
</dbReference>
<dbReference type="STRING" id="52670.A0A2I4C400"/>
<evidence type="ECO:0000256" key="5">
    <source>
        <dbReference type="ARBA" id="ARBA00023136"/>
    </source>
</evidence>
<dbReference type="Gene3D" id="1.20.1080.10">
    <property type="entry name" value="Glycerol uptake facilitator protein"/>
    <property type="match status" value="1"/>
</dbReference>
<dbReference type="PANTHER" id="PTHR45665">
    <property type="entry name" value="AQUAPORIN-8"/>
    <property type="match status" value="1"/>
</dbReference>
<evidence type="ECO:0000256" key="6">
    <source>
        <dbReference type="RuleBase" id="RU000477"/>
    </source>
</evidence>
<feature type="transmembrane region" description="Helical" evidence="8">
    <location>
        <begin position="230"/>
        <end position="251"/>
    </location>
</feature>
<accession>A0A2I4C400</accession>
<dbReference type="RefSeq" id="XP_013874723.1">
    <property type="nucleotide sequence ID" value="XM_014019269.1"/>
</dbReference>
<evidence type="ECO:0000256" key="4">
    <source>
        <dbReference type="ARBA" id="ARBA00022989"/>
    </source>
</evidence>
<dbReference type="GeneID" id="106525146"/>
<evidence type="ECO:0000256" key="2">
    <source>
        <dbReference type="ARBA" id="ARBA00006175"/>
    </source>
</evidence>
<dbReference type="GO" id="GO:0005886">
    <property type="term" value="C:plasma membrane"/>
    <property type="evidence" value="ECO:0007669"/>
    <property type="project" value="TreeGrafter"/>
</dbReference>
<dbReference type="CTD" id="563130"/>
<feature type="transmembrane region" description="Helical" evidence="8">
    <location>
        <begin position="97"/>
        <end position="117"/>
    </location>
</feature>
<dbReference type="InterPro" id="IPR034294">
    <property type="entry name" value="Aquaporin_transptr"/>
</dbReference>
<dbReference type="GO" id="GO:0015250">
    <property type="term" value="F:water channel activity"/>
    <property type="evidence" value="ECO:0007669"/>
    <property type="project" value="TreeGrafter"/>
</dbReference>
<keyword evidence="9" id="KW-1185">Reference proteome</keyword>
<dbReference type="FunFam" id="1.20.1080.10:FF:000019">
    <property type="entry name" value="AQuaPorin or aquaglyceroporin related"/>
    <property type="match status" value="1"/>
</dbReference>
<dbReference type="OrthoDB" id="3222at2759"/>
<dbReference type="InterPro" id="IPR000425">
    <property type="entry name" value="MIP"/>
</dbReference>
<protein>
    <submittedName>
        <fullName evidence="10">Aquaporin-8a.2</fullName>
    </submittedName>
</protein>
<feature type="transmembrane region" description="Helical" evidence="8">
    <location>
        <begin position="186"/>
        <end position="204"/>
    </location>
</feature>
<dbReference type="PRINTS" id="PR00783">
    <property type="entry name" value="MINTRINSICP"/>
</dbReference>
<feature type="transmembrane region" description="Helical" evidence="8">
    <location>
        <begin position="40"/>
        <end position="59"/>
    </location>
</feature>
<dbReference type="Proteomes" id="UP000192220">
    <property type="component" value="Unplaced"/>
</dbReference>
<dbReference type="InParanoid" id="A0A2I4C400"/>
<name>A0A2I4C400_AUSLI</name>
<dbReference type="InterPro" id="IPR023277">
    <property type="entry name" value="Aquaporin_8"/>
</dbReference>
<evidence type="ECO:0000256" key="8">
    <source>
        <dbReference type="SAM" id="Phobius"/>
    </source>
</evidence>
<gene>
    <name evidence="10" type="primary">aqp8a.2</name>
</gene>
<organism evidence="9 10">
    <name type="scientific">Austrofundulus limnaeus</name>
    <name type="common">Annual killifish</name>
    <dbReference type="NCBI Taxonomy" id="52670"/>
    <lineage>
        <taxon>Eukaryota</taxon>
        <taxon>Metazoa</taxon>
        <taxon>Chordata</taxon>
        <taxon>Craniata</taxon>
        <taxon>Vertebrata</taxon>
        <taxon>Euteleostomi</taxon>
        <taxon>Actinopterygii</taxon>
        <taxon>Neopterygii</taxon>
        <taxon>Teleostei</taxon>
        <taxon>Neoteleostei</taxon>
        <taxon>Acanthomorphata</taxon>
        <taxon>Ovalentaria</taxon>
        <taxon>Atherinomorphae</taxon>
        <taxon>Cyprinodontiformes</taxon>
        <taxon>Rivulidae</taxon>
        <taxon>Austrofundulus</taxon>
    </lineage>
</organism>
<reference evidence="10" key="1">
    <citation type="submission" date="2025-08" db="UniProtKB">
        <authorList>
            <consortium name="RefSeq"/>
        </authorList>
    </citation>
    <scope>IDENTIFICATION</scope>
    <source>
        <strain evidence="10">Quisiro</strain>
        <tissue evidence="10">Liver</tissue>
    </source>
</reference>
<dbReference type="KEGG" id="alim:106525146"/>
<evidence type="ECO:0000256" key="1">
    <source>
        <dbReference type="ARBA" id="ARBA00004141"/>
    </source>
</evidence>
<evidence type="ECO:0000256" key="3">
    <source>
        <dbReference type="ARBA" id="ARBA00022692"/>
    </source>
</evidence>
<feature type="transmembrane region" description="Helical" evidence="8">
    <location>
        <begin position="156"/>
        <end position="179"/>
    </location>
</feature>
<evidence type="ECO:0000256" key="7">
    <source>
        <dbReference type="SAM" id="MobiDB-lite"/>
    </source>
</evidence>
<sequence>MGVEKMEMEDLADSTLLKKTNKEPSGSKPQNKYESLFQPCLAEIVGTMFFVFIGCVSVIENVPAAGRLQPALVHGLAVAVLVAVMDKISGSHFNPPFTIAIYLCGGMELMMVGPYLVSQLIGGVLGAGMAKIMTPEQRYNNATGAAFDIVTSESQLYGAIFGEVVMTCLVTTVVLLAAVNGKTKTPLAPFLVGCTVTVNILAGGDISGTCLNPARAFGPAVLTNYWTYHWVYWVGPIAGGLVAAALVRLFLGDKKLRVIMKS</sequence>
<evidence type="ECO:0000313" key="10">
    <source>
        <dbReference type="RefSeq" id="XP_013874723.1"/>
    </source>
</evidence>
<dbReference type="SUPFAM" id="SSF81338">
    <property type="entry name" value="Aquaporin-like"/>
    <property type="match status" value="1"/>
</dbReference>
<comment type="similarity">
    <text evidence="2 6">Belongs to the MIP/aquaporin (TC 1.A.8) family.</text>
</comment>
<keyword evidence="3 6" id="KW-0812">Transmembrane</keyword>
<dbReference type="PRINTS" id="PR02020">
    <property type="entry name" value="AQUAPORIN8"/>
</dbReference>